<dbReference type="Pfam" id="PF00612">
    <property type="entry name" value="IQ"/>
    <property type="match status" value="1"/>
</dbReference>
<proteinExistence type="predicted"/>
<feature type="coiled-coil region" evidence="1">
    <location>
        <begin position="462"/>
        <end position="489"/>
    </location>
</feature>
<evidence type="ECO:0000256" key="2">
    <source>
        <dbReference type="SAM" id="MobiDB-lite"/>
    </source>
</evidence>
<dbReference type="InterPro" id="IPR000048">
    <property type="entry name" value="IQ_motif_EF-hand-BS"/>
</dbReference>
<dbReference type="AlphaFoldDB" id="A0A8J8T3N6"/>
<dbReference type="OrthoDB" id="10684573at2759"/>
<keyword evidence="4" id="KW-1185">Reference proteome</keyword>
<feature type="region of interest" description="Disordered" evidence="2">
    <location>
        <begin position="157"/>
        <end position="182"/>
    </location>
</feature>
<sequence>MRDRDVKQLPKMSSNRKSPYLYQRNQPSLDFKTLNPQSSPINFYGTAPKQVQYLSSTQALLQSMNQRKVASNIGRCIAPGFQPPPPAISELSYQMDANLQRATTPQGTSSMGVVVNNRTIRRDIMTASVMSRQRKEGPTTNTAVIISIDTSKNPFMSGRVGARKAGLPPRNRFEKEATPMNNSKSALQLQPDAYATLDVSRNQRVIRLRAKLEAAVLEREQQALQDQRIMHSSHSNRTVTTLALDPSSSTFKLLSTKNLHKLQEKEKVLLEPRFPYSPHSDADKIKSLRREREKMNSHQILIRKQRDRAMTKLVWKAAGGDERFLMKDINCEYEYQQLVKMRARAEQERRQDAATKIQRWYKTKRSNGLFKIIREIRKTSATKIQRYWRKKLPGILHFKRYISGVNQAAATVQKYLRGFLVGKHSLKVRRNIKLKCLEAYFGEKRREMQLDSQIKIRYFYMRYKARKLRERQEEQMRIYEEERLQQLERDRQQIELFRRQERVGSEVPQGIAEIVMMQGDINILNVQHTFRSTQIANASQVGPSTFIKSQISQSNKGEEQRNEEQSYQEAQSGRDDQEQLML</sequence>
<name>A0A8J8T3N6_HALGN</name>
<protein>
    <submittedName>
        <fullName evidence="3">Uncharacterized protein</fullName>
    </submittedName>
</protein>
<dbReference type="EMBL" id="RRYP01007716">
    <property type="protein sequence ID" value="TNV80283.1"/>
    <property type="molecule type" value="Genomic_DNA"/>
</dbReference>
<feature type="compositionally biased region" description="Basic and acidic residues" evidence="2">
    <location>
        <begin position="572"/>
        <end position="582"/>
    </location>
</feature>
<evidence type="ECO:0000313" key="3">
    <source>
        <dbReference type="EMBL" id="TNV80283.1"/>
    </source>
</evidence>
<accession>A0A8J8T3N6</accession>
<comment type="caution">
    <text evidence="3">The sequence shown here is derived from an EMBL/GenBank/DDBJ whole genome shotgun (WGS) entry which is preliminary data.</text>
</comment>
<gene>
    <name evidence="3" type="ORF">FGO68_gene9339</name>
</gene>
<dbReference type="Proteomes" id="UP000785679">
    <property type="component" value="Unassembled WGS sequence"/>
</dbReference>
<dbReference type="PROSITE" id="PS50096">
    <property type="entry name" value="IQ"/>
    <property type="match status" value="1"/>
</dbReference>
<reference evidence="3" key="1">
    <citation type="submission" date="2019-06" db="EMBL/GenBank/DDBJ databases">
        <authorList>
            <person name="Zheng W."/>
        </authorList>
    </citation>
    <scope>NUCLEOTIDE SEQUENCE</scope>
    <source>
        <strain evidence="3">QDHG01</strain>
    </source>
</reference>
<organism evidence="3 4">
    <name type="scientific">Halteria grandinella</name>
    <dbReference type="NCBI Taxonomy" id="5974"/>
    <lineage>
        <taxon>Eukaryota</taxon>
        <taxon>Sar</taxon>
        <taxon>Alveolata</taxon>
        <taxon>Ciliophora</taxon>
        <taxon>Intramacronucleata</taxon>
        <taxon>Spirotrichea</taxon>
        <taxon>Stichotrichia</taxon>
        <taxon>Sporadotrichida</taxon>
        <taxon>Halteriidae</taxon>
        <taxon>Halteria</taxon>
    </lineage>
</organism>
<evidence type="ECO:0000256" key="1">
    <source>
        <dbReference type="SAM" id="Coils"/>
    </source>
</evidence>
<feature type="region of interest" description="Disordered" evidence="2">
    <location>
        <begin position="550"/>
        <end position="582"/>
    </location>
</feature>
<keyword evidence="1" id="KW-0175">Coiled coil</keyword>
<evidence type="ECO:0000313" key="4">
    <source>
        <dbReference type="Proteomes" id="UP000785679"/>
    </source>
</evidence>